<dbReference type="PANTHER" id="PTHR14490:SF5">
    <property type="entry name" value="PROTEIN KRI1 HOMOLOG"/>
    <property type="match status" value="1"/>
</dbReference>
<feature type="region of interest" description="Disordered" evidence="2">
    <location>
        <begin position="362"/>
        <end position="456"/>
    </location>
</feature>
<dbReference type="STRING" id="1156394.T0QMS4"/>
<feature type="region of interest" description="Disordered" evidence="2">
    <location>
        <begin position="145"/>
        <end position="167"/>
    </location>
</feature>
<dbReference type="Pfam" id="PF12936">
    <property type="entry name" value="Kri1_C"/>
    <property type="match status" value="1"/>
</dbReference>
<organism evidence="4 5">
    <name type="scientific">Saprolegnia diclina (strain VS20)</name>
    <dbReference type="NCBI Taxonomy" id="1156394"/>
    <lineage>
        <taxon>Eukaryota</taxon>
        <taxon>Sar</taxon>
        <taxon>Stramenopiles</taxon>
        <taxon>Oomycota</taxon>
        <taxon>Saprolegniomycetes</taxon>
        <taxon>Saprolegniales</taxon>
        <taxon>Saprolegniaceae</taxon>
        <taxon>Saprolegnia</taxon>
    </lineage>
</organism>
<dbReference type="GO" id="GO:0030686">
    <property type="term" value="C:90S preribosome"/>
    <property type="evidence" value="ECO:0007669"/>
    <property type="project" value="TreeGrafter"/>
</dbReference>
<feature type="compositionally biased region" description="Acidic residues" evidence="2">
    <location>
        <begin position="56"/>
        <end position="73"/>
    </location>
</feature>
<evidence type="ECO:0000256" key="2">
    <source>
        <dbReference type="SAM" id="MobiDB-lite"/>
    </source>
</evidence>
<dbReference type="GO" id="GO:0005730">
    <property type="term" value="C:nucleolus"/>
    <property type="evidence" value="ECO:0007669"/>
    <property type="project" value="TreeGrafter"/>
</dbReference>
<evidence type="ECO:0000313" key="5">
    <source>
        <dbReference type="Proteomes" id="UP000030762"/>
    </source>
</evidence>
<feature type="compositionally biased region" description="Basic and acidic residues" evidence="2">
    <location>
        <begin position="308"/>
        <end position="325"/>
    </location>
</feature>
<feature type="compositionally biased region" description="Basic residues" evidence="2">
    <location>
        <begin position="532"/>
        <end position="549"/>
    </location>
</feature>
<dbReference type="InterPro" id="IPR024626">
    <property type="entry name" value="Kri1-like_C"/>
</dbReference>
<dbReference type="GeneID" id="19947459"/>
<accession>T0QMS4</accession>
<feature type="compositionally biased region" description="Basic residues" evidence="2">
    <location>
        <begin position="615"/>
        <end position="625"/>
    </location>
</feature>
<keyword evidence="5" id="KW-1185">Reference proteome</keyword>
<dbReference type="OrthoDB" id="10252032at2759"/>
<protein>
    <recommendedName>
        <fullName evidence="3">Kri1-like C-terminal domain-containing protein</fullName>
    </recommendedName>
</protein>
<feature type="compositionally biased region" description="Acidic residues" evidence="2">
    <location>
        <begin position="554"/>
        <end position="567"/>
    </location>
</feature>
<feature type="region of interest" description="Disordered" evidence="2">
    <location>
        <begin position="532"/>
        <end position="647"/>
    </location>
</feature>
<dbReference type="GO" id="GO:0000447">
    <property type="term" value="P:endonucleolytic cleavage in ITS1 to separate SSU-rRNA from 5.8S rRNA and LSU-rRNA from tricistronic rRNA transcript (SSU-rRNA, 5.8S rRNA, LSU-rRNA)"/>
    <property type="evidence" value="ECO:0007669"/>
    <property type="project" value="TreeGrafter"/>
</dbReference>
<proteinExistence type="inferred from homology"/>
<dbReference type="eggNOG" id="KOG2409">
    <property type="taxonomic scope" value="Eukaryota"/>
</dbReference>
<dbReference type="Pfam" id="PF05178">
    <property type="entry name" value="Kri1"/>
    <property type="match status" value="1"/>
</dbReference>
<feature type="region of interest" description="Disordered" evidence="2">
    <location>
        <begin position="104"/>
        <end position="128"/>
    </location>
</feature>
<feature type="compositionally biased region" description="Acidic residues" evidence="2">
    <location>
        <begin position="427"/>
        <end position="451"/>
    </location>
</feature>
<dbReference type="InterPro" id="IPR018034">
    <property type="entry name" value="Kri1"/>
</dbReference>
<evidence type="ECO:0000313" key="4">
    <source>
        <dbReference type="EMBL" id="EQC35991.1"/>
    </source>
</evidence>
<sequence>MKNGTGRFGIGGFAAMAGKEIFGDDGAGLELTVNSKFADQYIERKRKEELSKQRYDDDDDESSDSETEDEDGDQLTTELDKDISRTLKLIRSKDPSIYDSKISFFEQASDDEDEDDEDGEAKKAKKTKKTKPLYYKDLVRQQVLAGDLNSDESDEEPPVTTYADEQKKLKGDFLQSVAAEADEEEELDGGLFTVRKKTADDEEREAADFKAFQEENPDAVDELDADAFLAKFMKSGAWKEKRKTPSYAEIVGNDKVDDDEDADELDKADAFEHSYNFRFEEEGAGQIQTFSRVVEDSMRRKDDKRKKDREERKARKAIERQKKEDELRRLKNLRQAEIQSKIDKVMALMGPTKSALTVTDVDGAFDPEEHDRRMAQVFNDDYYGEDAVDEDGKPVWEDDDDVFGKLPEEDEEDDEDDDDAKAPAPLAEDEDEANDDEPMEDAADEVDEEMPENLTVEEVKAMKQKYLDELYALDYEDIIGDMPCRFKYKTVEKNDYGLTTMDILDADDKDLKSVVSLKRLAPYVDREYSVNRRKVQQLRKQLRSKRSAKKPIDEAEEAAPEATEEVAVESTEGKKSKSRKRKRKSKSAEETDEPAAVDDDEVAAPTEDASAESSKKKRKQKKKKTEKTPDTGLSASRLESYRLKPLK</sequence>
<feature type="region of interest" description="Disordered" evidence="2">
    <location>
        <begin position="47"/>
        <end position="79"/>
    </location>
</feature>
<reference evidence="4 5" key="1">
    <citation type="submission" date="2012-04" db="EMBL/GenBank/DDBJ databases">
        <title>The Genome Sequence of Saprolegnia declina VS20.</title>
        <authorList>
            <consortium name="The Broad Institute Genome Sequencing Platform"/>
            <person name="Russ C."/>
            <person name="Nusbaum C."/>
            <person name="Tyler B."/>
            <person name="van West P."/>
            <person name="Dieguez-Uribeondo J."/>
            <person name="de Bruijn I."/>
            <person name="Tripathy S."/>
            <person name="Jiang R."/>
            <person name="Young S.K."/>
            <person name="Zeng Q."/>
            <person name="Gargeya S."/>
            <person name="Fitzgerald M."/>
            <person name="Haas B."/>
            <person name="Abouelleil A."/>
            <person name="Alvarado L."/>
            <person name="Arachchi H.M."/>
            <person name="Berlin A."/>
            <person name="Chapman S.B."/>
            <person name="Goldberg J."/>
            <person name="Griggs A."/>
            <person name="Gujja S."/>
            <person name="Hansen M."/>
            <person name="Howarth C."/>
            <person name="Imamovic A."/>
            <person name="Larimer J."/>
            <person name="McCowen C."/>
            <person name="Montmayeur A."/>
            <person name="Murphy C."/>
            <person name="Neiman D."/>
            <person name="Pearson M."/>
            <person name="Priest M."/>
            <person name="Roberts A."/>
            <person name="Saif S."/>
            <person name="Shea T."/>
            <person name="Sisk P."/>
            <person name="Sykes S."/>
            <person name="Wortman J."/>
            <person name="Nusbaum C."/>
            <person name="Birren B."/>
        </authorList>
    </citation>
    <scope>NUCLEOTIDE SEQUENCE [LARGE SCALE GENOMIC DNA]</scope>
    <source>
        <strain evidence="4 5">VS20</strain>
    </source>
</reference>
<dbReference type="EMBL" id="JH767149">
    <property type="protein sequence ID" value="EQC35991.1"/>
    <property type="molecule type" value="Genomic_DNA"/>
</dbReference>
<dbReference type="InParanoid" id="T0QMS4"/>
<feature type="region of interest" description="Disordered" evidence="2">
    <location>
        <begin position="242"/>
        <end position="264"/>
    </location>
</feature>
<comment type="similarity">
    <text evidence="1">Belongs to the KRI1 family.</text>
</comment>
<dbReference type="AlphaFoldDB" id="T0QMS4"/>
<dbReference type="PANTHER" id="PTHR14490">
    <property type="entry name" value="ZINC FINGER, ZZ TYPE"/>
    <property type="match status" value="1"/>
</dbReference>
<feature type="compositionally biased region" description="Basic residues" evidence="2">
    <location>
        <begin position="576"/>
        <end position="585"/>
    </location>
</feature>
<dbReference type="VEuPathDB" id="FungiDB:SDRG_06732"/>
<feature type="domain" description="Kri1-like C-terminal" evidence="3">
    <location>
        <begin position="463"/>
        <end position="547"/>
    </location>
</feature>
<evidence type="ECO:0000259" key="3">
    <source>
        <dbReference type="Pfam" id="PF12936"/>
    </source>
</evidence>
<feature type="compositionally biased region" description="Acidic residues" evidence="2">
    <location>
        <begin position="590"/>
        <end position="602"/>
    </location>
</feature>
<name>T0QMS4_SAPDV</name>
<feature type="region of interest" description="Disordered" evidence="2">
    <location>
        <begin position="290"/>
        <end position="325"/>
    </location>
</feature>
<evidence type="ECO:0000256" key="1">
    <source>
        <dbReference type="ARBA" id="ARBA00007473"/>
    </source>
</evidence>
<dbReference type="OMA" id="WDNYDPR"/>
<feature type="compositionally biased region" description="Basic and acidic residues" evidence="2">
    <location>
        <begin position="390"/>
        <end position="407"/>
    </location>
</feature>
<dbReference type="Proteomes" id="UP000030762">
    <property type="component" value="Unassembled WGS sequence"/>
</dbReference>
<dbReference type="RefSeq" id="XP_008610753.1">
    <property type="nucleotide sequence ID" value="XM_008612531.1"/>
</dbReference>
<feature type="compositionally biased region" description="Acidic residues" evidence="2">
    <location>
        <begin position="408"/>
        <end position="419"/>
    </location>
</feature>
<feature type="compositionally biased region" description="Acidic residues" evidence="2">
    <location>
        <begin position="108"/>
        <end position="119"/>
    </location>
</feature>
<gene>
    <name evidence="4" type="ORF">SDRG_06732</name>
</gene>